<keyword evidence="2" id="KW-1185">Reference proteome</keyword>
<proteinExistence type="predicted"/>
<gene>
    <name evidence="1" type="ORF">CSSPTR1EN2_LOCUS439</name>
</gene>
<sequence>MVFSGNENGGEMAEFKSSFVVATTRALRRRRRTGGPPLGWDGIRSEQLGFFVAAGVFVSPSGSVHAWSNE</sequence>
<organism evidence="1 2">
    <name type="scientific">Sphagnum troendelagicum</name>
    <dbReference type="NCBI Taxonomy" id="128251"/>
    <lineage>
        <taxon>Eukaryota</taxon>
        <taxon>Viridiplantae</taxon>
        <taxon>Streptophyta</taxon>
        <taxon>Embryophyta</taxon>
        <taxon>Bryophyta</taxon>
        <taxon>Sphagnophytina</taxon>
        <taxon>Sphagnopsida</taxon>
        <taxon>Sphagnales</taxon>
        <taxon>Sphagnaceae</taxon>
        <taxon>Sphagnum</taxon>
    </lineage>
</organism>
<protein>
    <submittedName>
        <fullName evidence="1">Uncharacterized protein</fullName>
    </submittedName>
</protein>
<evidence type="ECO:0000313" key="2">
    <source>
        <dbReference type="Proteomes" id="UP001497512"/>
    </source>
</evidence>
<accession>A0ABP0T8M5</accession>
<dbReference type="EMBL" id="OZ019893">
    <property type="protein sequence ID" value="CAK9189788.1"/>
    <property type="molecule type" value="Genomic_DNA"/>
</dbReference>
<dbReference type="Proteomes" id="UP001497512">
    <property type="component" value="Chromosome 1"/>
</dbReference>
<evidence type="ECO:0000313" key="1">
    <source>
        <dbReference type="EMBL" id="CAK9189788.1"/>
    </source>
</evidence>
<name>A0ABP0T8M5_9BRYO</name>
<reference evidence="1 2" key="1">
    <citation type="submission" date="2024-02" db="EMBL/GenBank/DDBJ databases">
        <authorList>
            <consortium name="ELIXIR-Norway"/>
            <consortium name="Elixir Norway"/>
        </authorList>
    </citation>
    <scope>NUCLEOTIDE SEQUENCE [LARGE SCALE GENOMIC DNA]</scope>
</reference>